<dbReference type="SUPFAM" id="SSF141523">
    <property type="entry name" value="L,D-transpeptidase catalytic domain-like"/>
    <property type="match status" value="1"/>
</dbReference>
<organism evidence="9 10">
    <name type="scientific">Siculibacillus lacustris</name>
    <dbReference type="NCBI Taxonomy" id="1549641"/>
    <lineage>
        <taxon>Bacteria</taxon>
        <taxon>Pseudomonadati</taxon>
        <taxon>Pseudomonadota</taxon>
        <taxon>Alphaproteobacteria</taxon>
        <taxon>Hyphomicrobiales</taxon>
        <taxon>Ancalomicrobiaceae</taxon>
        <taxon>Siculibacillus</taxon>
    </lineage>
</organism>
<evidence type="ECO:0000256" key="7">
    <source>
        <dbReference type="PROSITE-ProRule" id="PRU01373"/>
    </source>
</evidence>
<gene>
    <name evidence="9" type="ORF">EYW49_04390</name>
</gene>
<protein>
    <submittedName>
        <fullName evidence="9">Murein L,D-transpeptidase</fullName>
    </submittedName>
</protein>
<keyword evidence="10" id="KW-1185">Reference proteome</keyword>
<feature type="active site" description="Nucleophile" evidence="7">
    <location>
        <position position="158"/>
    </location>
</feature>
<dbReference type="PROSITE" id="PS52029">
    <property type="entry name" value="LD_TPASE"/>
    <property type="match status" value="1"/>
</dbReference>
<dbReference type="GO" id="GO:0008360">
    <property type="term" value="P:regulation of cell shape"/>
    <property type="evidence" value="ECO:0007669"/>
    <property type="project" value="UniProtKB-UniRule"/>
</dbReference>
<dbReference type="GO" id="GO:0071555">
    <property type="term" value="P:cell wall organization"/>
    <property type="evidence" value="ECO:0007669"/>
    <property type="project" value="UniProtKB-UniRule"/>
</dbReference>
<dbReference type="GO" id="GO:0009252">
    <property type="term" value="P:peptidoglycan biosynthetic process"/>
    <property type="evidence" value="ECO:0007669"/>
    <property type="project" value="UniProtKB-UniPathway"/>
</dbReference>
<dbReference type="UniPathway" id="UPA00219"/>
<proteinExistence type="inferred from homology"/>
<evidence type="ECO:0000313" key="10">
    <source>
        <dbReference type="Proteomes" id="UP000292781"/>
    </source>
</evidence>
<dbReference type="InterPro" id="IPR005490">
    <property type="entry name" value="LD_TPept_cat_dom"/>
</dbReference>
<evidence type="ECO:0000256" key="3">
    <source>
        <dbReference type="ARBA" id="ARBA00022679"/>
    </source>
</evidence>
<feature type="domain" description="L,D-TPase catalytic" evidence="8">
    <location>
        <begin position="57"/>
        <end position="189"/>
    </location>
</feature>
<dbReference type="PANTHER" id="PTHR36699:SF1">
    <property type="entry name" value="L,D-TRANSPEPTIDASE YAFK-RELATED"/>
    <property type="match status" value="1"/>
</dbReference>
<dbReference type="RefSeq" id="WP_131306584.1">
    <property type="nucleotide sequence ID" value="NZ_SJFN01000004.1"/>
</dbReference>
<reference evidence="9 10" key="1">
    <citation type="submission" date="2019-02" db="EMBL/GenBank/DDBJ databases">
        <title>Siculibacillus lacustris gen. nov., sp. nov., a new rosette-forming bacterium isolated from a freshwater crater lake (Lake St. Ana, Romania).</title>
        <authorList>
            <person name="Felfoldi T."/>
            <person name="Marton Z."/>
            <person name="Szabo A."/>
            <person name="Mentes A."/>
            <person name="Boka K."/>
            <person name="Marialigeti K."/>
            <person name="Mathe I."/>
            <person name="Koncz M."/>
            <person name="Schumann P."/>
            <person name="Toth E."/>
        </authorList>
    </citation>
    <scope>NUCLEOTIDE SEQUENCE [LARGE SCALE GENOMIC DNA]</scope>
    <source>
        <strain evidence="9 10">SA-279</strain>
    </source>
</reference>
<comment type="similarity">
    <text evidence="2">Belongs to the YkuD family.</text>
</comment>
<evidence type="ECO:0000256" key="4">
    <source>
        <dbReference type="ARBA" id="ARBA00022960"/>
    </source>
</evidence>
<dbReference type="PROSITE" id="PS51257">
    <property type="entry name" value="PROKAR_LIPOPROTEIN"/>
    <property type="match status" value="1"/>
</dbReference>
<feature type="active site" description="Proton donor/acceptor" evidence="7">
    <location>
        <position position="149"/>
    </location>
</feature>
<comment type="caution">
    <text evidence="9">The sequence shown here is derived from an EMBL/GenBank/DDBJ whole genome shotgun (WGS) entry which is preliminary data.</text>
</comment>
<keyword evidence="5 7" id="KW-0573">Peptidoglycan synthesis</keyword>
<evidence type="ECO:0000313" key="9">
    <source>
        <dbReference type="EMBL" id="TBW40425.1"/>
    </source>
</evidence>
<dbReference type="PANTHER" id="PTHR36699">
    <property type="entry name" value="LD-TRANSPEPTIDASE"/>
    <property type="match status" value="1"/>
</dbReference>
<evidence type="ECO:0000256" key="2">
    <source>
        <dbReference type="ARBA" id="ARBA00005992"/>
    </source>
</evidence>
<evidence type="ECO:0000256" key="6">
    <source>
        <dbReference type="ARBA" id="ARBA00023316"/>
    </source>
</evidence>
<keyword evidence="3" id="KW-0808">Transferase</keyword>
<sequence length="441" mass="47173">MLKSVLRVAAIASVGLTVASCQDEMQSTLGGAKAIRPLKAETVALMDSKGMRKEDPILVRAFKQEATLEIWKRDKTGTYAFLKSYPMCSWGGTVGPKIKEGDKQSPEGFYTVTPWRMNPNSQFHLAYDIGYPNAFDRALGRTGAAVMVHGNCTGSAGCFVMTDEQVEEIYGLAREALAGGQKSFQVQAFPFRMTAENLARHRRNPNMAFWKNIKKGYDHFEVTHLEPKVDVCDRHYVFDAKPKDPLATTFNPTGACPTYEVAPEIATAVAAKETQDDQAFRVAVAEIEDADRKETERMVAEKFEKSKPQGGTAIAAWFGAPAPDTTGSVGLTPIDVPLPKASPSVFAGVQMAAAATEPAPAAPTSGGLTTHLFGFGATSTPDAASSAIDASAVRPIDVPVPAARPGAVRTAAMQSAVPAPVPVEAPAEDRPLWKRINPFGG</sequence>
<dbReference type="EMBL" id="SJFN01000004">
    <property type="protein sequence ID" value="TBW40425.1"/>
    <property type="molecule type" value="Genomic_DNA"/>
</dbReference>
<evidence type="ECO:0000256" key="1">
    <source>
        <dbReference type="ARBA" id="ARBA00004752"/>
    </source>
</evidence>
<evidence type="ECO:0000259" key="8">
    <source>
        <dbReference type="PROSITE" id="PS52029"/>
    </source>
</evidence>
<dbReference type="GO" id="GO:0016740">
    <property type="term" value="F:transferase activity"/>
    <property type="evidence" value="ECO:0007669"/>
    <property type="project" value="UniProtKB-KW"/>
</dbReference>
<keyword evidence="6 7" id="KW-0961">Cell wall biogenesis/degradation</keyword>
<name>A0A4V2KU83_9HYPH</name>
<dbReference type="GO" id="GO:0004180">
    <property type="term" value="F:carboxypeptidase activity"/>
    <property type="evidence" value="ECO:0007669"/>
    <property type="project" value="UniProtKB-ARBA"/>
</dbReference>
<dbReference type="AlphaFoldDB" id="A0A4V2KU83"/>
<dbReference type="OrthoDB" id="9809748at2"/>
<dbReference type="Proteomes" id="UP000292781">
    <property type="component" value="Unassembled WGS sequence"/>
</dbReference>
<comment type="pathway">
    <text evidence="1 7">Cell wall biogenesis; peptidoglycan biosynthesis.</text>
</comment>
<dbReference type="CDD" id="cd16913">
    <property type="entry name" value="YkuD_like"/>
    <property type="match status" value="1"/>
</dbReference>
<dbReference type="InterPro" id="IPR038063">
    <property type="entry name" value="Transpep_catalytic_dom"/>
</dbReference>
<accession>A0A4V2KU83</accession>
<dbReference type="Pfam" id="PF03734">
    <property type="entry name" value="YkuD"/>
    <property type="match status" value="1"/>
</dbReference>
<keyword evidence="4 7" id="KW-0133">Cell shape</keyword>
<evidence type="ECO:0000256" key="5">
    <source>
        <dbReference type="ARBA" id="ARBA00022984"/>
    </source>
</evidence>